<evidence type="ECO:0000256" key="1">
    <source>
        <dbReference type="ARBA" id="ARBA00001971"/>
    </source>
</evidence>
<keyword evidence="4" id="KW-0479">Metal-binding</keyword>
<dbReference type="InterPro" id="IPR001128">
    <property type="entry name" value="Cyt_P450"/>
</dbReference>
<reference evidence="9 10" key="1">
    <citation type="submission" date="2018-11" db="EMBL/GenBank/DDBJ databases">
        <title>Genome sequence and assembly of Colletotrichum spinosum.</title>
        <authorList>
            <person name="Gan P."/>
            <person name="Shirasu K."/>
        </authorList>
    </citation>
    <scope>NUCLEOTIDE SEQUENCE [LARGE SCALE GENOMIC DNA]</scope>
    <source>
        <strain evidence="9 10">CBS 515.97</strain>
    </source>
</reference>
<dbReference type="GO" id="GO:0005506">
    <property type="term" value="F:iron ion binding"/>
    <property type="evidence" value="ECO:0007669"/>
    <property type="project" value="InterPro"/>
</dbReference>
<keyword evidence="3" id="KW-0349">Heme</keyword>
<name>A0A4R8QBK0_9PEZI</name>
<evidence type="ECO:0000256" key="5">
    <source>
        <dbReference type="ARBA" id="ARBA00023002"/>
    </source>
</evidence>
<evidence type="ECO:0000256" key="3">
    <source>
        <dbReference type="ARBA" id="ARBA00022617"/>
    </source>
</evidence>
<dbReference type="InterPro" id="IPR050121">
    <property type="entry name" value="Cytochrome_P450_monoxygenase"/>
</dbReference>
<dbReference type="Proteomes" id="UP000295083">
    <property type="component" value="Unassembled WGS sequence"/>
</dbReference>
<feature type="transmembrane region" description="Helical" evidence="8">
    <location>
        <begin position="6"/>
        <end position="32"/>
    </location>
</feature>
<evidence type="ECO:0000256" key="7">
    <source>
        <dbReference type="ARBA" id="ARBA00023033"/>
    </source>
</evidence>
<organism evidence="9 10">
    <name type="scientific">Colletotrichum spinosum</name>
    <dbReference type="NCBI Taxonomy" id="1347390"/>
    <lineage>
        <taxon>Eukaryota</taxon>
        <taxon>Fungi</taxon>
        <taxon>Dikarya</taxon>
        <taxon>Ascomycota</taxon>
        <taxon>Pezizomycotina</taxon>
        <taxon>Sordariomycetes</taxon>
        <taxon>Hypocreomycetidae</taxon>
        <taxon>Glomerellales</taxon>
        <taxon>Glomerellaceae</taxon>
        <taxon>Colletotrichum</taxon>
        <taxon>Colletotrichum orbiculare species complex</taxon>
    </lineage>
</organism>
<keyword evidence="8" id="KW-1133">Transmembrane helix</keyword>
<accession>A0A4R8QBK0</accession>
<dbReference type="Pfam" id="PF00067">
    <property type="entry name" value="p450"/>
    <property type="match status" value="1"/>
</dbReference>
<dbReference type="GO" id="GO:0020037">
    <property type="term" value="F:heme binding"/>
    <property type="evidence" value="ECO:0007669"/>
    <property type="project" value="InterPro"/>
</dbReference>
<evidence type="ECO:0000313" key="10">
    <source>
        <dbReference type="Proteomes" id="UP000295083"/>
    </source>
</evidence>
<dbReference type="EMBL" id="QAPG01000068">
    <property type="protein sequence ID" value="TDZ33244.1"/>
    <property type="molecule type" value="Genomic_DNA"/>
</dbReference>
<dbReference type="PANTHER" id="PTHR24305:SF107">
    <property type="entry name" value="P450, PUTATIVE (EUROFUNG)-RELATED"/>
    <property type="match status" value="1"/>
</dbReference>
<evidence type="ECO:0000256" key="4">
    <source>
        <dbReference type="ARBA" id="ARBA00022723"/>
    </source>
</evidence>
<keyword evidence="8" id="KW-0472">Membrane</keyword>
<evidence type="ECO:0000313" key="9">
    <source>
        <dbReference type="EMBL" id="TDZ33244.1"/>
    </source>
</evidence>
<evidence type="ECO:0000256" key="6">
    <source>
        <dbReference type="ARBA" id="ARBA00023004"/>
    </source>
</evidence>
<dbReference type="InterPro" id="IPR036396">
    <property type="entry name" value="Cyt_P450_sf"/>
</dbReference>
<dbReference type="AlphaFoldDB" id="A0A4R8QBK0"/>
<protein>
    <submittedName>
        <fullName evidence="9">Cytochrome P450 monooxygenase aflN</fullName>
    </submittedName>
</protein>
<sequence length="449" mass="50872">MGYISFSPAAILSLILSFTAALVGTLLIKLVWRAYTIRRKFRRVRAQGIPMLPRTWMTGHLSVMMEFRKDYPGDVNIGNFHPWIINNYHKYFPDQVHCPPVIYLDLWPVLRSPIVAAYKNTVAAQFTQFKNLDMHQISLDFMTPLTKGKDISTLQGEGVEEVEVLVQSRLQFKKCLYHGAGAHRRDSVFQFRNATTALTFDIIVRAVLDERLHEQTNPDGGPLRIALAELLRLMGIRQAFSIGYLLPWQSKALDRNNEIVRNQLCPKIYRSLESGLKPSRKKTVLTLALTNLAEEAGGRPVDPATDPSMVETIEGNIKAFLMASTMRGGEPGFQLSDPATGRQYPTEGFLVWDGGPGMQLDPSLWPRVDEFIPERWLVPADDPLHPVKDAWRAFARGPRDCIGQEIALVELKLVAPLIIRKFDVEEAWDEWDAIRGIKGKKDMVRGQRL</sequence>
<dbReference type="PANTHER" id="PTHR24305">
    <property type="entry name" value="CYTOCHROME P450"/>
    <property type="match status" value="1"/>
</dbReference>
<proteinExistence type="predicted"/>
<keyword evidence="10" id="KW-1185">Reference proteome</keyword>
<keyword evidence="6" id="KW-0408">Iron</keyword>
<comment type="pathway">
    <text evidence="2">Secondary metabolite biosynthesis.</text>
</comment>
<evidence type="ECO:0000256" key="8">
    <source>
        <dbReference type="SAM" id="Phobius"/>
    </source>
</evidence>
<keyword evidence="5" id="KW-0560">Oxidoreductase</keyword>
<dbReference type="Gene3D" id="1.10.630.10">
    <property type="entry name" value="Cytochrome P450"/>
    <property type="match status" value="2"/>
</dbReference>
<dbReference type="SUPFAM" id="SSF48264">
    <property type="entry name" value="Cytochrome P450"/>
    <property type="match status" value="1"/>
</dbReference>
<dbReference type="GO" id="GO:0016705">
    <property type="term" value="F:oxidoreductase activity, acting on paired donors, with incorporation or reduction of molecular oxygen"/>
    <property type="evidence" value="ECO:0007669"/>
    <property type="project" value="InterPro"/>
</dbReference>
<keyword evidence="7 9" id="KW-0503">Monooxygenase</keyword>
<evidence type="ECO:0000256" key="2">
    <source>
        <dbReference type="ARBA" id="ARBA00005179"/>
    </source>
</evidence>
<comment type="caution">
    <text evidence="9">The sequence shown here is derived from an EMBL/GenBank/DDBJ whole genome shotgun (WGS) entry which is preliminary data.</text>
</comment>
<comment type="cofactor">
    <cofactor evidence="1">
        <name>heme</name>
        <dbReference type="ChEBI" id="CHEBI:30413"/>
    </cofactor>
</comment>
<keyword evidence="8" id="KW-0812">Transmembrane</keyword>
<dbReference type="GO" id="GO:0004497">
    <property type="term" value="F:monooxygenase activity"/>
    <property type="evidence" value="ECO:0007669"/>
    <property type="project" value="UniProtKB-KW"/>
</dbReference>
<gene>
    <name evidence="9" type="primary">aflN-1</name>
    <name evidence="9" type="ORF">C8035_v011708</name>
</gene>